<proteinExistence type="predicted"/>
<dbReference type="PANTHER" id="PTHR21301">
    <property type="entry name" value="REVERSE TRANSCRIPTASE"/>
    <property type="match status" value="1"/>
</dbReference>
<dbReference type="Proteomes" id="UP001303046">
    <property type="component" value="Unassembled WGS sequence"/>
</dbReference>
<dbReference type="SUPFAM" id="SSF82771">
    <property type="entry name" value="GIY-YIG endonuclease"/>
    <property type="match status" value="1"/>
</dbReference>
<dbReference type="Pfam" id="PF01541">
    <property type="entry name" value="GIY-YIG"/>
    <property type="match status" value="1"/>
</dbReference>
<accession>A0ABR1EBW0</accession>
<gene>
    <name evidence="2" type="primary">Necator_chrX.g21775</name>
    <name evidence="2" type="ORF">RB195_021614</name>
</gene>
<name>A0ABR1EBW0_NECAM</name>
<organism evidence="2 3">
    <name type="scientific">Necator americanus</name>
    <name type="common">Human hookworm</name>
    <dbReference type="NCBI Taxonomy" id="51031"/>
    <lineage>
        <taxon>Eukaryota</taxon>
        <taxon>Metazoa</taxon>
        <taxon>Ecdysozoa</taxon>
        <taxon>Nematoda</taxon>
        <taxon>Chromadorea</taxon>
        <taxon>Rhabditida</taxon>
        <taxon>Rhabditina</taxon>
        <taxon>Rhabditomorpha</taxon>
        <taxon>Strongyloidea</taxon>
        <taxon>Ancylostomatidae</taxon>
        <taxon>Bunostominae</taxon>
        <taxon>Necator</taxon>
    </lineage>
</organism>
<dbReference type="EMBL" id="JAVFWL010000006">
    <property type="protein sequence ID" value="KAK6760184.1"/>
    <property type="molecule type" value="Genomic_DNA"/>
</dbReference>
<dbReference type="InterPro" id="IPR043502">
    <property type="entry name" value="DNA/RNA_pol_sf"/>
</dbReference>
<keyword evidence="3" id="KW-1185">Reference proteome</keyword>
<dbReference type="InterPro" id="IPR000305">
    <property type="entry name" value="GIY-YIG_endonuc"/>
</dbReference>
<dbReference type="PANTHER" id="PTHR21301:SF10">
    <property type="entry name" value="REVERSE TRANSCRIPTASE DOMAIN-CONTAINING PROTEIN"/>
    <property type="match status" value="1"/>
</dbReference>
<dbReference type="InterPro" id="IPR035901">
    <property type="entry name" value="GIY-YIG_endonuc_sf"/>
</dbReference>
<reference evidence="2 3" key="1">
    <citation type="submission" date="2023-08" db="EMBL/GenBank/DDBJ databases">
        <title>A Necator americanus chromosomal reference genome.</title>
        <authorList>
            <person name="Ilik V."/>
            <person name="Petrzelkova K.J."/>
            <person name="Pardy F."/>
            <person name="Fuh T."/>
            <person name="Niatou-Singa F.S."/>
            <person name="Gouil Q."/>
            <person name="Baker L."/>
            <person name="Ritchie M.E."/>
            <person name="Jex A.R."/>
            <person name="Gazzola D."/>
            <person name="Li H."/>
            <person name="Toshio Fujiwara R."/>
            <person name="Zhan B."/>
            <person name="Aroian R.V."/>
            <person name="Pafco B."/>
            <person name="Schwarz E.M."/>
        </authorList>
    </citation>
    <scope>NUCLEOTIDE SEQUENCE [LARGE SCALE GENOMIC DNA]</scope>
    <source>
        <strain evidence="2 3">Aroian</strain>
        <tissue evidence="2">Whole animal</tissue>
    </source>
</reference>
<comment type="caution">
    <text evidence="2">The sequence shown here is derived from an EMBL/GenBank/DDBJ whole genome shotgun (WGS) entry which is preliminary data.</text>
</comment>
<protein>
    <recommendedName>
        <fullName evidence="1">Reverse transcriptase domain-containing protein</fullName>
    </recommendedName>
</protein>
<dbReference type="Gene3D" id="3.40.1440.10">
    <property type="entry name" value="GIY-YIG endonuclease"/>
    <property type="match status" value="1"/>
</dbReference>
<sequence length="417" mass="47508">MESFDVTSLYTNVQNKQALQALSELLDRHGSSIETFDLSKQRIMIPINECLQCNVFKWSGKYFSQIRKLAMGQRLAPVLAVCFMSRIEQPVIGRLPQMYCRYIDDCFIITSTQSEMDECYRILNERSQYIKLTREQPRDGWLRYLNAQIKLNNGIASVKWYRKESSKNIPINAKSAHPNGTKKAIIRNILKTATAMCTEDRGREESLKLATSTGSSIGFSRLKSNTQSRSTNNTVRVPRGGRIPLCIPFVSDSSTAAIHRTLLRAQVQDDVVLVNIPNDSIKLVRNRFYDRQCVSERCVVWPFGSANIGVIYQIECLTFNAIYIGETGRLLNVRIKEHLAGKRRGSSMTPLGHHKNDKHHGNEFEMKCTILAHEKEISARKALEAFWISVRNPSMHNKNECLSITNDLLPFVTLCEP</sequence>
<dbReference type="PROSITE" id="PS50878">
    <property type="entry name" value="RT_POL"/>
    <property type="match status" value="1"/>
</dbReference>
<feature type="domain" description="Reverse transcriptase" evidence="1">
    <location>
        <begin position="1"/>
        <end position="157"/>
    </location>
</feature>
<dbReference type="InterPro" id="IPR000477">
    <property type="entry name" value="RT_dom"/>
</dbReference>
<evidence type="ECO:0000313" key="2">
    <source>
        <dbReference type="EMBL" id="KAK6760184.1"/>
    </source>
</evidence>
<dbReference type="SUPFAM" id="SSF56672">
    <property type="entry name" value="DNA/RNA polymerases"/>
    <property type="match status" value="1"/>
</dbReference>
<evidence type="ECO:0000259" key="1">
    <source>
        <dbReference type="PROSITE" id="PS50878"/>
    </source>
</evidence>
<dbReference type="Pfam" id="PF00078">
    <property type="entry name" value="RVT_1"/>
    <property type="match status" value="1"/>
</dbReference>
<evidence type="ECO:0000313" key="3">
    <source>
        <dbReference type="Proteomes" id="UP001303046"/>
    </source>
</evidence>